<dbReference type="AlphaFoldDB" id="A0A9N8Z5K7"/>
<keyword evidence="2" id="KW-1185">Reference proteome</keyword>
<dbReference type="Proteomes" id="UP000789570">
    <property type="component" value="Unassembled WGS sequence"/>
</dbReference>
<sequence>MVNYEVREELFPEEKSFLEDQLSIRVISDSVFDSRSIPEKRSSSNNNNLQSLEITSAEDLAFDPADIIFNTMQEEPFINLKALHPHLVARLHIFYQAKLWLNKKYKTKGLPNDAIPVELFQLYEVRHKIAHDIVTTSAQPSRNGQVLENTDKKKYVTKDLNLHPLRSRGNLGGVCEVVECLGGNYEDVYMEREKINKEITRGLMTYRQIESFTILLRITV</sequence>
<accession>A0A9N8Z5K7</accession>
<comment type="caution">
    <text evidence="1">The sequence shown here is derived from an EMBL/GenBank/DDBJ whole genome shotgun (WGS) entry which is preliminary data.</text>
</comment>
<protein>
    <submittedName>
        <fullName evidence="1">4815_t:CDS:1</fullName>
    </submittedName>
</protein>
<evidence type="ECO:0000313" key="2">
    <source>
        <dbReference type="Proteomes" id="UP000789570"/>
    </source>
</evidence>
<name>A0A9N8Z5K7_9GLOM</name>
<proteinExistence type="predicted"/>
<evidence type="ECO:0000313" key="1">
    <source>
        <dbReference type="EMBL" id="CAG8474359.1"/>
    </source>
</evidence>
<gene>
    <name evidence="1" type="ORF">FCALED_LOCUS2386</name>
</gene>
<dbReference type="OrthoDB" id="2404693at2759"/>
<reference evidence="1" key="1">
    <citation type="submission" date="2021-06" db="EMBL/GenBank/DDBJ databases">
        <authorList>
            <person name="Kallberg Y."/>
            <person name="Tangrot J."/>
            <person name="Rosling A."/>
        </authorList>
    </citation>
    <scope>NUCLEOTIDE SEQUENCE</scope>
    <source>
        <strain evidence="1">UK204</strain>
    </source>
</reference>
<organism evidence="1 2">
    <name type="scientific">Funneliformis caledonium</name>
    <dbReference type="NCBI Taxonomy" id="1117310"/>
    <lineage>
        <taxon>Eukaryota</taxon>
        <taxon>Fungi</taxon>
        <taxon>Fungi incertae sedis</taxon>
        <taxon>Mucoromycota</taxon>
        <taxon>Glomeromycotina</taxon>
        <taxon>Glomeromycetes</taxon>
        <taxon>Glomerales</taxon>
        <taxon>Glomeraceae</taxon>
        <taxon>Funneliformis</taxon>
    </lineage>
</organism>
<dbReference type="EMBL" id="CAJVPQ010000356">
    <property type="protein sequence ID" value="CAG8474359.1"/>
    <property type="molecule type" value="Genomic_DNA"/>
</dbReference>